<dbReference type="Gene3D" id="2.30.40.10">
    <property type="entry name" value="Urease, subunit C, domain 1"/>
    <property type="match status" value="1"/>
</dbReference>
<dbReference type="GO" id="GO:0006147">
    <property type="term" value="P:guanine catabolic process"/>
    <property type="evidence" value="ECO:0007669"/>
    <property type="project" value="UniProtKB-UniPathway"/>
</dbReference>
<dbReference type="EC" id="3.5.4.3" evidence="6"/>
<reference evidence="7 9" key="2">
    <citation type="journal article" date="2019" name="Science, e1252229">
        <title>Invertible promoters mediate bacterial phase variation, antibiotic resistance, and host adaptation in the gut.</title>
        <authorList>
            <person name="Jiang X."/>
            <person name="Hall A.B."/>
            <person name="Arthur T.D."/>
            <person name="Plichta D.R."/>
            <person name="Covington C.T."/>
            <person name="Poyet M."/>
            <person name="Crothers J."/>
            <person name="Moses P.L."/>
            <person name="Tolonen A.C."/>
            <person name="Vlamakis H."/>
            <person name="Alm E.J."/>
            <person name="Xavier R.J."/>
        </authorList>
    </citation>
    <scope>NUCLEOTIDE SEQUENCE [LARGE SCALE GENOMIC DNA]</scope>
    <source>
        <strain evidence="7">Aa_0143</strain>
        <strain evidence="9">aa_0143</strain>
    </source>
</reference>
<evidence type="ECO:0000313" key="8">
    <source>
        <dbReference type="Proteomes" id="UP000095787"/>
    </source>
</evidence>
<dbReference type="Proteomes" id="UP000292665">
    <property type="component" value="Unassembled WGS sequence"/>
</dbReference>
<organism evidence="6 8">
    <name type="scientific">[Ruminococcus] torques</name>
    <dbReference type="NCBI Taxonomy" id="33039"/>
    <lineage>
        <taxon>Bacteria</taxon>
        <taxon>Bacillati</taxon>
        <taxon>Bacillota</taxon>
        <taxon>Clostridia</taxon>
        <taxon>Lachnospirales</taxon>
        <taxon>Lachnospiraceae</taxon>
        <taxon>Mediterraneibacter</taxon>
    </lineage>
</organism>
<dbReference type="PANTHER" id="PTHR11271">
    <property type="entry name" value="GUANINE DEAMINASE"/>
    <property type="match status" value="1"/>
</dbReference>
<dbReference type="RefSeq" id="WP_004845441.1">
    <property type="nucleotide sequence ID" value="NZ_AP028249.1"/>
</dbReference>
<dbReference type="AlphaFoldDB" id="A0A174D941"/>
<gene>
    <name evidence="6" type="primary">guaD</name>
    <name evidence="7" type="ORF">EAI93_01250</name>
    <name evidence="6" type="ORF">ERS852456_01939</name>
</gene>
<accession>A0A174D941</accession>
<protein>
    <submittedName>
        <fullName evidence="6">Guanine deaminase</fullName>
        <ecNumber evidence="6">3.5.4.3</ecNumber>
    </submittedName>
</protein>
<dbReference type="InterPro" id="IPR011059">
    <property type="entry name" value="Metal-dep_hydrolase_composite"/>
</dbReference>
<dbReference type="GO" id="GO:0008892">
    <property type="term" value="F:guanine deaminase activity"/>
    <property type="evidence" value="ECO:0007669"/>
    <property type="project" value="UniProtKB-EC"/>
</dbReference>
<sequence length="428" mass="48898">MKRKSVFILKGNIVYSKNQKEFSICENGYVVCKDGIVEGVYKTLPFKFGGNPIRDYKDALIIPGFTDLHVHAPQYSYRGLGMDMELLEWLETNTFPEESKFCDLDYAEKSYRIFVKNMQKSATTRACVFATLHRPATVLLMDMLEQSGLSTFVGKVNMDRNAPDYLVEETKKSTEETLKWIEETIQKNYSRTYPILTPRFIPTCTDEVMKELKKLQKRYELPLQSHLSENFGEIAWVKELCPWSEFYGDVYDTFGLFGKDTRTIMAHCVHSDEREISRMKENGVFIAHCPESNMNVSSGIAPIRKFLEEGLHVGLGSDVAGGSTENMFRAMAHAVQASKLRWRICDDSLEALTSEEVFFMATKGGGEFFGKVGSFEPGYEFDAVVLDDSRLAHPQELDIRSRLERMIYLADEREVVGKYVKGKEIDLS</sequence>
<name>A0A174D941_9FIRM</name>
<dbReference type="InterPro" id="IPR051607">
    <property type="entry name" value="Metallo-dep_hydrolases"/>
</dbReference>
<evidence type="ECO:0000256" key="4">
    <source>
        <dbReference type="ARBA" id="ARBA00022833"/>
    </source>
</evidence>
<keyword evidence="3 6" id="KW-0378">Hydrolase</keyword>
<keyword evidence="4" id="KW-0862">Zinc</keyword>
<keyword evidence="2" id="KW-0479">Metal-binding</keyword>
<evidence type="ECO:0000313" key="6">
    <source>
        <dbReference type="EMBL" id="CUO22084.1"/>
    </source>
</evidence>
<reference evidence="6 8" key="1">
    <citation type="submission" date="2015-09" db="EMBL/GenBank/DDBJ databases">
        <authorList>
            <consortium name="Pathogen Informatics"/>
        </authorList>
    </citation>
    <scope>NUCLEOTIDE SEQUENCE [LARGE SCALE GENOMIC DNA]</scope>
    <source>
        <strain evidence="6 8">2789STDY5834841</strain>
    </source>
</reference>
<feature type="domain" description="Amidohydrolase-related" evidence="5">
    <location>
        <begin position="61"/>
        <end position="424"/>
    </location>
</feature>
<dbReference type="GO" id="GO:0005829">
    <property type="term" value="C:cytosol"/>
    <property type="evidence" value="ECO:0007669"/>
    <property type="project" value="TreeGrafter"/>
</dbReference>
<dbReference type="GO" id="GO:0008270">
    <property type="term" value="F:zinc ion binding"/>
    <property type="evidence" value="ECO:0007669"/>
    <property type="project" value="TreeGrafter"/>
</dbReference>
<evidence type="ECO:0000256" key="2">
    <source>
        <dbReference type="ARBA" id="ARBA00022723"/>
    </source>
</evidence>
<dbReference type="Gene3D" id="3.20.20.140">
    <property type="entry name" value="Metal-dependent hydrolases"/>
    <property type="match status" value="1"/>
</dbReference>
<comment type="cofactor">
    <cofactor evidence="1">
        <name>Zn(2+)</name>
        <dbReference type="ChEBI" id="CHEBI:29105"/>
    </cofactor>
</comment>
<dbReference type="InterPro" id="IPR006680">
    <property type="entry name" value="Amidohydro-rel"/>
</dbReference>
<dbReference type="UniPathway" id="UPA00603">
    <property type="reaction ID" value="UER00660"/>
</dbReference>
<dbReference type="InterPro" id="IPR032466">
    <property type="entry name" value="Metal_Hydrolase"/>
</dbReference>
<evidence type="ECO:0000256" key="3">
    <source>
        <dbReference type="ARBA" id="ARBA00022801"/>
    </source>
</evidence>
<evidence type="ECO:0000313" key="9">
    <source>
        <dbReference type="Proteomes" id="UP000292665"/>
    </source>
</evidence>
<dbReference type="Pfam" id="PF01979">
    <property type="entry name" value="Amidohydro_1"/>
    <property type="match status" value="1"/>
</dbReference>
<dbReference type="GeneID" id="97329248"/>
<dbReference type="PANTHER" id="PTHR11271:SF6">
    <property type="entry name" value="GUANINE DEAMINASE"/>
    <property type="match status" value="1"/>
</dbReference>
<evidence type="ECO:0000256" key="1">
    <source>
        <dbReference type="ARBA" id="ARBA00001947"/>
    </source>
</evidence>
<evidence type="ECO:0000259" key="5">
    <source>
        <dbReference type="Pfam" id="PF01979"/>
    </source>
</evidence>
<proteinExistence type="predicted"/>
<dbReference type="EMBL" id="RCYR01000001">
    <property type="protein sequence ID" value="RYS82357.1"/>
    <property type="molecule type" value="Genomic_DNA"/>
</dbReference>
<dbReference type="SUPFAM" id="SSF51556">
    <property type="entry name" value="Metallo-dependent hydrolases"/>
    <property type="match status" value="1"/>
</dbReference>
<dbReference type="EMBL" id="CYZO01000025">
    <property type="protein sequence ID" value="CUO22084.1"/>
    <property type="molecule type" value="Genomic_DNA"/>
</dbReference>
<dbReference type="SUPFAM" id="SSF51338">
    <property type="entry name" value="Composite domain of metallo-dependent hydrolases"/>
    <property type="match status" value="1"/>
</dbReference>
<dbReference type="Proteomes" id="UP000095787">
    <property type="component" value="Unassembled WGS sequence"/>
</dbReference>
<evidence type="ECO:0000313" key="7">
    <source>
        <dbReference type="EMBL" id="RYS82357.1"/>
    </source>
</evidence>